<sequence>MITFELTGCGGLQQRTDDGKIITIHKGHIIIAADGRLLADLNPNNYKSTSLETARTEIFKLYNAFQDGFTGRTFRITSRHPVKYDERKYDYEYRWLEDEKEKIDYLSFDLDPGLVIHGLNKRRITSPTCRADLDEKIIRTVVENTFTLNGTPCFAFA</sequence>
<dbReference type="EMBL" id="MW394391">
    <property type="protein sequence ID" value="QQV92191.1"/>
    <property type="molecule type" value="Genomic_DNA"/>
</dbReference>
<accession>A0A7U0GBJ6</accession>
<gene>
    <name evidence="1" type="ORF">vBKpMFBKp24_101</name>
</gene>
<evidence type="ECO:0000313" key="2">
    <source>
        <dbReference type="Proteomes" id="UP000596381"/>
    </source>
</evidence>
<reference evidence="1 2" key="1">
    <citation type="submission" date="2020-12" db="EMBL/GenBank/DDBJ databases">
        <title>Genomic characterization of four novel bacteriophages infecting Klebsiella pneumoniae.</title>
        <authorList>
            <person name="Estrada Bonilla B."/>
            <person name="Costa A.R."/>
            <person name="van Rossum T."/>
            <person name="Hagedoorn S."/>
            <person name="Wallinga H."/>
            <person name="Xiao M."/>
            <person name="Song W."/>
            <person name="Haas P.-J."/>
            <person name="Nobrega F.L."/>
            <person name="Brouns S.J.J."/>
        </authorList>
    </citation>
    <scope>NUCLEOTIDE SEQUENCE [LARGE SCALE GENOMIC DNA]</scope>
</reference>
<protein>
    <submittedName>
        <fullName evidence="1">Uncharacterized protein</fullName>
    </submittedName>
</protein>
<name>A0A7U0GBJ6_9CAUD</name>
<organism evidence="1 2">
    <name type="scientific">Klebsiella phage vB_KpM_FBKp24</name>
    <dbReference type="NCBI Taxonomy" id="2801834"/>
    <lineage>
        <taxon>Viruses</taxon>
        <taxon>Duplodnaviria</taxon>
        <taxon>Heunggongvirae</taxon>
        <taxon>Uroviricota</taxon>
        <taxon>Caudoviricetes</taxon>
        <taxon>Chimalliviridae</taxon>
        <taxon>Maaswegvirus</taxon>
        <taxon>Maaswegvirus Kp24</taxon>
    </lineage>
</organism>
<evidence type="ECO:0000313" key="1">
    <source>
        <dbReference type="EMBL" id="QQV92191.1"/>
    </source>
</evidence>
<keyword evidence="2" id="KW-1185">Reference proteome</keyword>
<proteinExistence type="predicted"/>
<dbReference type="Proteomes" id="UP000596381">
    <property type="component" value="Segment"/>
</dbReference>